<feature type="coiled-coil region" evidence="2">
    <location>
        <begin position="374"/>
        <end position="401"/>
    </location>
</feature>
<keyword evidence="2" id="KW-0175">Coiled coil</keyword>
<evidence type="ECO:0000259" key="3">
    <source>
        <dbReference type="PROSITE" id="PS50158"/>
    </source>
</evidence>
<keyword evidence="4" id="KW-1185">Reference proteome</keyword>
<keyword evidence="1" id="KW-0862">Zinc</keyword>
<dbReference type="PANTHER" id="PTHR33067">
    <property type="entry name" value="RNA-DIRECTED DNA POLYMERASE-RELATED"/>
    <property type="match status" value="1"/>
</dbReference>
<organism evidence="4 5">
    <name type="scientific">Spinacia oleracea</name>
    <name type="common">Spinach</name>
    <dbReference type="NCBI Taxonomy" id="3562"/>
    <lineage>
        <taxon>Eukaryota</taxon>
        <taxon>Viridiplantae</taxon>
        <taxon>Streptophyta</taxon>
        <taxon>Embryophyta</taxon>
        <taxon>Tracheophyta</taxon>
        <taxon>Spermatophyta</taxon>
        <taxon>Magnoliopsida</taxon>
        <taxon>eudicotyledons</taxon>
        <taxon>Gunneridae</taxon>
        <taxon>Pentapetalae</taxon>
        <taxon>Caryophyllales</taxon>
        <taxon>Chenopodiaceae</taxon>
        <taxon>Chenopodioideae</taxon>
        <taxon>Anserineae</taxon>
        <taxon>Spinacia</taxon>
    </lineage>
</organism>
<keyword evidence="1" id="KW-0479">Metal-binding</keyword>
<dbReference type="AlphaFoldDB" id="A0A9R0IFG8"/>
<sequence length="740" mass="84181">MGGEAPNKCLWEYGIPDTTTGVLSSIVRPVITATHFALKPQFIQFISNDSFSGLPDDCPISHIVNFLEKCDTMKINNVTDDAIRLRLFPFSLRDRAKEWLKDEGKGSFDTWDKLVKAFLVKFLDQEKTARLRNELTTFHQAYDESLYEYWGRFTRLQRKCPHHGIHEWMLIQTFYNGLTHEYRIYIDAASGGSIMSKIPSEAKELIKKMAANDNYHCDGRNNVKMEGKHNIDTLAMLNSIVHTLSQKFDQFQTGSSVIASCEMCGVQGHISNDCPFNNVEMTIEQANSLHNNNNQGKPFDPYSNTYNEGWKNTQYRLNPPPLQNKFQARTPFNQQSFNQQAPPQLKFNLESMVESIVISQLKQDKYWEVNTKKNEFLTTSIQQIQAQNKLMENQMSQLSHQVGKSSNTLGQFSCNIEQPFKGQISSVSLRNDSQLEVLLHNVTKKKVIVLEGEKVETGNFVKEMKVEEDEKELFVSPITPYEPHVPFPQRLALSNLEKKYENFLHILRNMHMYIPFLDTISKMPNYVKFLKGTLSNKKKTDENRTVSFKSECSAILQRKLPKKLGDPGSHSIPVKLGNIEIKKALCDTGASVSLMPLSICKKINMGELKPTRISLEMADRTIKFPLGILEDVPLLVGNFCIPCDFVVIDMEEDAQVPIVLGRPFLSSTGAIIDMKNGKITFEVGDEKMEYIITNSMGSPSMGESIYKVDALDEMIEAKTFKIQLDYSLQTVLIDSADEKD</sequence>
<dbReference type="CDD" id="cd00303">
    <property type="entry name" value="retropepsin_like"/>
    <property type="match status" value="1"/>
</dbReference>
<evidence type="ECO:0000313" key="4">
    <source>
        <dbReference type="Proteomes" id="UP000813463"/>
    </source>
</evidence>
<dbReference type="PROSITE" id="PS50158">
    <property type="entry name" value="ZF_CCHC"/>
    <property type="match status" value="1"/>
</dbReference>
<dbReference type="OrthoDB" id="1305902at2759"/>
<evidence type="ECO:0000256" key="2">
    <source>
        <dbReference type="SAM" id="Coils"/>
    </source>
</evidence>
<dbReference type="InterPro" id="IPR001878">
    <property type="entry name" value="Znf_CCHC"/>
</dbReference>
<dbReference type="GeneID" id="110787401"/>
<name>A0A9R0IFG8_SPIOL</name>
<proteinExistence type="predicted"/>
<dbReference type="GO" id="GO:0003676">
    <property type="term" value="F:nucleic acid binding"/>
    <property type="evidence" value="ECO:0007669"/>
    <property type="project" value="InterPro"/>
</dbReference>
<dbReference type="Pfam" id="PF03732">
    <property type="entry name" value="Retrotrans_gag"/>
    <property type="match status" value="1"/>
</dbReference>
<keyword evidence="1" id="KW-0863">Zinc-finger</keyword>
<dbReference type="PANTHER" id="PTHR33067:SF31">
    <property type="entry name" value="RNA-DIRECTED DNA POLYMERASE"/>
    <property type="match status" value="1"/>
</dbReference>
<evidence type="ECO:0000256" key="1">
    <source>
        <dbReference type="PROSITE-ProRule" id="PRU00047"/>
    </source>
</evidence>
<reference evidence="4" key="1">
    <citation type="journal article" date="2021" name="Nat. Commun.">
        <title>Genomic analyses provide insights into spinach domestication and the genetic basis of agronomic traits.</title>
        <authorList>
            <person name="Cai X."/>
            <person name="Sun X."/>
            <person name="Xu C."/>
            <person name="Sun H."/>
            <person name="Wang X."/>
            <person name="Ge C."/>
            <person name="Zhang Z."/>
            <person name="Wang Q."/>
            <person name="Fei Z."/>
            <person name="Jiao C."/>
            <person name="Wang Q."/>
        </authorList>
    </citation>
    <scope>NUCLEOTIDE SEQUENCE [LARGE SCALE GENOMIC DNA]</scope>
    <source>
        <strain evidence="4">cv. Varoflay</strain>
    </source>
</reference>
<accession>A0A9R0IFG8</accession>
<dbReference type="RefSeq" id="XP_021847715.1">
    <property type="nucleotide sequence ID" value="XM_021992023.2"/>
</dbReference>
<dbReference type="Gene3D" id="2.40.70.10">
    <property type="entry name" value="Acid Proteases"/>
    <property type="match status" value="1"/>
</dbReference>
<dbReference type="GO" id="GO:0008270">
    <property type="term" value="F:zinc ion binding"/>
    <property type="evidence" value="ECO:0007669"/>
    <property type="project" value="UniProtKB-KW"/>
</dbReference>
<gene>
    <name evidence="5" type="primary">LOC110787401</name>
</gene>
<dbReference type="InterPro" id="IPR005162">
    <property type="entry name" value="Retrotrans_gag_dom"/>
</dbReference>
<dbReference type="KEGG" id="soe:110787401"/>
<dbReference type="SUPFAM" id="SSF50630">
    <property type="entry name" value="Acid proteases"/>
    <property type="match status" value="1"/>
</dbReference>
<dbReference type="InterPro" id="IPR021109">
    <property type="entry name" value="Peptidase_aspartic_dom_sf"/>
</dbReference>
<evidence type="ECO:0000313" key="5">
    <source>
        <dbReference type="RefSeq" id="XP_021847715.1"/>
    </source>
</evidence>
<reference evidence="5" key="2">
    <citation type="submission" date="2025-08" db="UniProtKB">
        <authorList>
            <consortium name="RefSeq"/>
        </authorList>
    </citation>
    <scope>IDENTIFICATION</scope>
    <source>
        <tissue evidence="5">Leaf</tissue>
    </source>
</reference>
<protein>
    <recommendedName>
        <fullName evidence="3">CCHC-type domain-containing protein</fullName>
    </recommendedName>
</protein>
<dbReference type="Proteomes" id="UP000813463">
    <property type="component" value="Chromosome 1"/>
</dbReference>
<feature type="domain" description="CCHC-type" evidence="3">
    <location>
        <begin position="261"/>
        <end position="275"/>
    </location>
</feature>